<comment type="caution">
    <text evidence="2">The sequence shown here is derived from an EMBL/GenBank/DDBJ whole genome shotgun (WGS) entry which is preliminary data.</text>
</comment>
<evidence type="ECO:0000313" key="3">
    <source>
        <dbReference type="Proteomes" id="UP001148838"/>
    </source>
</evidence>
<keyword evidence="3" id="KW-1185">Reference proteome</keyword>
<gene>
    <name evidence="2" type="ORF">ANN_09164</name>
</gene>
<name>A0ABQ8TKL7_PERAM</name>
<sequence length="556" mass="62525">MSTFVSRKESILSRLRTSHNLRGIAQAATERIPNLSAEKSDGIAGYRISTMTSLMLHQLAEVREYSTEISQNLANVAQTTTCTAAMIAIDPSSSFVPISLQRDVIVVHRSGEIRNTLTVTNTTAYVVAVTRGGSVMPSIGCLDSVQQTVAIGSIICFSFMEKIDLCNLKTQWNDSYPQTVLASIGSVSLCLRSFILDPLRLWGIAMPSSLTTMRFQFKNLVVPPLVAITAATLSGMLSTSLGRISTGIRRHSSCNMALSWTMEAGPMFRRLLCSEVEKFKYLGAALTNINDTWEEIKHRINMGNACYYSVEKLLSSSMLSKNLKVRIYKKVILSVVLYGCETWTLTLREEHRLRVFENKTFEMGRARMGEFRNAYTVLVGRPDGKRPLGRSRRRREGNIKMDLREVGYDNRDWINLAQDRDQWRAYVRAAMNLRSAWYYSRHHPTPQLYLGYPEWISCYTERRNRVGWRPLLKTIVNLPTLFELLDRRVLAAVDLLAGASGGASVASSSIEDQPQSRRIHPQMAPNVGPQSRRIHPQDNEVQEMNCPAQGPDTNLG</sequence>
<evidence type="ECO:0000313" key="2">
    <source>
        <dbReference type="EMBL" id="KAJ4447163.1"/>
    </source>
</evidence>
<dbReference type="PANTHER" id="PTHR47027">
    <property type="entry name" value="REVERSE TRANSCRIPTASE DOMAIN-CONTAINING PROTEIN"/>
    <property type="match status" value="1"/>
</dbReference>
<accession>A0ABQ8TKL7</accession>
<proteinExistence type="predicted"/>
<evidence type="ECO:0000256" key="1">
    <source>
        <dbReference type="SAM" id="MobiDB-lite"/>
    </source>
</evidence>
<dbReference type="PANTHER" id="PTHR47027:SF20">
    <property type="entry name" value="REVERSE TRANSCRIPTASE-LIKE PROTEIN WITH RNA-DIRECTED DNA POLYMERASE DOMAIN"/>
    <property type="match status" value="1"/>
</dbReference>
<dbReference type="Proteomes" id="UP001148838">
    <property type="component" value="Unassembled WGS sequence"/>
</dbReference>
<protein>
    <submittedName>
        <fullName evidence="2">Uncharacterized protein</fullName>
    </submittedName>
</protein>
<organism evidence="2 3">
    <name type="scientific">Periplaneta americana</name>
    <name type="common">American cockroach</name>
    <name type="synonym">Blatta americana</name>
    <dbReference type="NCBI Taxonomy" id="6978"/>
    <lineage>
        <taxon>Eukaryota</taxon>
        <taxon>Metazoa</taxon>
        <taxon>Ecdysozoa</taxon>
        <taxon>Arthropoda</taxon>
        <taxon>Hexapoda</taxon>
        <taxon>Insecta</taxon>
        <taxon>Pterygota</taxon>
        <taxon>Neoptera</taxon>
        <taxon>Polyneoptera</taxon>
        <taxon>Dictyoptera</taxon>
        <taxon>Blattodea</taxon>
        <taxon>Blattoidea</taxon>
        <taxon>Blattidae</taxon>
        <taxon>Blattinae</taxon>
        <taxon>Periplaneta</taxon>
    </lineage>
</organism>
<dbReference type="EMBL" id="JAJSOF020000005">
    <property type="protein sequence ID" value="KAJ4447163.1"/>
    <property type="molecule type" value="Genomic_DNA"/>
</dbReference>
<reference evidence="2 3" key="1">
    <citation type="journal article" date="2022" name="Allergy">
        <title>Genome assembly and annotation of Periplaneta americana reveal a comprehensive cockroach allergen profile.</title>
        <authorList>
            <person name="Wang L."/>
            <person name="Xiong Q."/>
            <person name="Saelim N."/>
            <person name="Wang L."/>
            <person name="Nong W."/>
            <person name="Wan A.T."/>
            <person name="Shi M."/>
            <person name="Liu X."/>
            <person name="Cao Q."/>
            <person name="Hui J.H.L."/>
            <person name="Sookrung N."/>
            <person name="Leung T.F."/>
            <person name="Tungtrongchitr A."/>
            <person name="Tsui S.K.W."/>
        </authorList>
    </citation>
    <scope>NUCLEOTIDE SEQUENCE [LARGE SCALE GENOMIC DNA]</scope>
    <source>
        <strain evidence="2">PWHHKU_190912</strain>
    </source>
</reference>
<feature type="region of interest" description="Disordered" evidence="1">
    <location>
        <begin position="504"/>
        <end position="556"/>
    </location>
</feature>